<reference evidence="3 4" key="1">
    <citation type="submission" date="2020-04" db="EMBL/GenBank/DDBJ databases">
        <authorList>
            <person name="Alioto T."/>
            <person name="Alioto T."/>
            <person name="Gomez Garrido J."/>
        </authorList>
    </citation>
    <scope>NUCLEOTIDE SEQUENCE [LARGE SCALE GENOMIC DNA]</scope>
</reference>
<comment type="caution">
    <text evidence="3">The sequence shown here is derived from an EMBL/GenBank/DDBJ whole genome shotgun (WGS) entry which is preliminary data.</text>
</comment>
<organism evidence="3 4">
    <name type="scientific">Cloeon dipterum</name>
    <dbReference type="NCBI Taxonomy" id="197152"/>
    <lineage>
        <taxon>Eukaryota</taxon>
        <taxon>Metazoa</taxon>
        <taxon>Ecdysozoa</taxon>
        <taxon>Arthropoda</taxon>
        <taxon>Hexapoda</taxon>
        <taxon>Insecta</taxon>
        <taxon>Pterygota</taxon>
        <taxon>Palaeoptera</taxon>
        <taxon>Ephemeroptera</taxon>
        <taxon>Pisciforma</taxon>
        <taxon>Baetidae</taxon>
        <taxon>Cloeon</taxon>
    </lineage>
</organism>
<sequence>MPRHVAWLLVIFAASWSGLGHTSRVNGGFFPSQEIFNGTTTLEEQATVGRDDPDRTRLFHNKFRPNIIIDNSIAGGGNLGVWRPPPASYIRPRPPNLNVLPPPPVIYDPQSPDKFYQVQDFQGIQGLQGPGFYPGDYVNPYPAYAGNDQCNIMGPLLALKKALFTVLKIAAVKIPVLALKFLTKAFAFLVLIGPLLLPLLLLFPVPVYGFVNNGFNLNTGFGNTFANQNPNLGNAGGNINLNRNPNQNLNNVNGGRNRGAQRALPSLAKGPCFPRVSCEMGYWGFQTQIAWILDHIHETLHPTFPKLFELWKKAYHHGGVGRDCSLLYKCPKMDELIVVAKQYKFLPEEP</sequence>
<accession>A0A8S1CZ70</accession>
<gene>
    <name evidence="3" type="ORF">CLODIP_2_CD04475</name>
</gene>
<evidence type="ECO:0000313" key="3">
    <source>
        <dbReference type="EMBL" id="CAB3370660.1"/>
    </source>
</evidence>
<keyword evidence="4" id="KW-1185">Reference proteome</keyword>
<feature type="chain" id="PRO_5035890790" evidence="2">
    <location>
        <begin position="23"/>
        <end position="350"/>
    </location>
</feature>
<evidence type="ECO:0000256" key="2">
    <source>
        <dbReference type="SAM" id="SignalP"/>
    </source>
</evidence>
<evidence type="ECO:0000256" key="1">
    <source>
        <dbReference type="SAM" id="Phobius"/>
    </source>
</evidence>
<keyword evidence="1" id="KW-0812">Transmembrane</keyword>
<keyword evidence="1" id="KW-0472">Membrane</keyword>
<dbReference type="EMBL" id="CADEPI010000054">
    <property type="protein sequence ID" value="CAB3370660.1"/>
    <property type="molecule type" value="Genomic_DNA"/>
</dbReference>
<evidence type="ECO:0000313" key="4">
    <source>
        <dbReference type="Proteomes" id="UP000494165"/>
    </source>
</evidence>
<dbReference type="Proteomes" id="UP000494165">
    <property type="component" value="Unassembled WGS sequence"/>
</dbReference>
<feature type="transmembrane region" description="Helical" evidence="1">
    <location>
        <begin position="162"/>
        <end position="179"/>
    </location>
</feature>
<name>A0A8S1CZ70_9INSE</name>
<dbReference type="AlphaFoldDB" id="A0A8S1CZ70"/>
<protein>
    <submittedName>
        <fullName evidence="3">Uncharacterized protein</fullName>
    </submittedName>
</protein>
<keyword evidence="1" id="KW-1133">Transmembrane helix</keyword>
<feature type="signal peptide" evidence="2">
    <location>
        <begin position="1"/>
        <end position="22"/>
    </location>
</feature>
<feature type="transmembrane region" description="Helical" evidence="1">
    <location>
        <begin position="186"/>
        <end position="211"/>
    </location>
</feature>
<proteinExistence type="predicted"/>
<keyword evidence="2" id="KW-0732">Signal</keyword>